<dbReference type="EMBL" id="JACEIK010001652">
    <property type="protein sequence ID" value="MCD7471143.1"/>
    <property type="molecule type" value="Genomic_DNA"/>
</dbReference>
<keyword evidence="2" id="KW-1185">Reference proteome</keyword>
<comment type="caution">
    <text evidence="1">The sequence shown here is derived from an EMBL/GenBank/DDBJ whole genome shotgun (WGS) entry which is preliminary data.</text>
</comment>
<organism evidence="1 2">
    <name type="scientific">Datura stramonium</name>
    <name type="common">Jimsonweed</name>
    <name type="synonym">Common thornapple</name>
    <dbReference type="NCBI Taxonomy" id="4076"/>
    <lineage>
        <taxon>Eukaryota</taxon>
        <taxon>Viridiplantae</taxon>
        <taxon>Streptophyta</taxon>
        <taxon>Embryophyta</taxon>
        <taxon>Tracheophyta</taxon>
        <taxon>Spermatophyta</taxon>
        <taxon>Magnoliopsida</taxon>
        <taxon>eudicotyledons</taxon>
        <taxon>Gunneridae</taxon>
        <taxon>Pentapetalae</taxon>
        <taxon>asterids</taxon>
        <taxon>lamiids</taxon>
        <taxon>Solanales</taxon>
        <taxon>Solanaceae</taxon>
        <taxon>Solanoideae</taxon>
        <taxon>Datureae</taxon>
        <taxon>Datura</taxon>
    </lineage>
</organism>
<evidence type="ECO:0000313" key="2">
    <source>
        <dbReference type="Proteomes" id="UP000823775"/>
    </source>
</evidence>
<reference evidence="1 2" key="1">
    <citation type="journal article" date="2021" name="BMC Genomics">
        <title>Datura genome reveals duplications of psychoactive alkaloid biosynthetic genes and high mutation rate following tissue culture.</title>
        <authorList>
            <person name="Rajewski A."/>
            <person name="Carter-House D."/>
            <person name="Stajich J."/>
            <person name="Litt A."/>
        </authorList>
    </citation>
    <scope>NUCLEOTIDE SEQUENCE [LARGE SCALE GENOMIC DNA]</scope>
    <source>
        <strain evidence="1">AR-01</strain>
    </source>
</reference>
<gene>
    <name evidence="1" type="ORF">HAX54_011453</name>
</gene>
<protein>
    <submittedName>
        <fullName evidence="1">Uncharacterized protein</fullName>
    </submittedName>
</protein>
<evidence type="ECO:0000313" key="1">
    <source>
        <dbReference type="EMBL" id="MCD7471143.1"/>
    </source>
</evidence>
<sequence length="105" mass="11606">MTPMTENQLDVGSRQGSAALRTRCLVSERPSFQTYQEKIHLISGLGMKKKMGISIISSGFKEEDMAGMLNCLCFAISFPCGRYAESSFGITGYFTVVKDMEGFQI</sequence>
<name>A0ABS8TIV1_DATST</name>
<accession>A0ABS8TIV1</accession>
<proteinExistence type="predicted"/>
<dbReference type="Proteomes" id="UP000823775">
    <property type="component" value="Unassembled WGS sequence"/>
</dbReference>